<dbReference type="AlphaFoldDB" id="V2WI80"/>
<dbReference type="EMBL" id="AWSO01002574">
    <property type="protein sequence ID" value="ESK81282.1"/>
    <property type="molecule type" value="Genomic_DNA"/>
</dbReference>
<name>V2WI80_MONRO</name>
<dbReference type="HOGENOM" id="CLU_2043683_0_0_1"/>
<evidence type="ECO:0000313" key="2">
    <source>
        <dbReference type="Proteomes" id="UP000017559"/>
    </source>
</evidence>
<keyword evidence="2" id="KW-1185">Reference proteome</keyword>
<evidence type="ECO:0000313" key="1">
    <source>
        <dbReference type="EMBL" id="ESK81282.1"/>
    </source>
</evidence>
<protein>
    <submittedName>
        <fullName evidence="1">Uncharacterized protein</fullName>
    </submittedName>
</protein>
<gene>
    <name evidence="1" type="ORF">Moror_8463</name>
</gene>
<comment type="caution">
    <text evidence="1">The sequence shown here is derived from an EMBL/GenBank/DDBJ whole genome shotgun (WGS) entry which is preliminary data.</text>
</comment>
<accession>V2WI80</accession>
<reference evidence="1 2" key="1">
    <citation type="journal article" date="2014" name="BMC Genomics">
        <title>Genome and secretome analysis of the hemibiotrophic fungal pathogen, Moniliophthora roreri, which causes frosty pod rot disease of cacao: mechanisms of the biotrophic and necrotrophic phases.</title>
        <authorList>
            <person name="Meinhardt L.W."/>
            <person name="Costa G.G.L."/>
            <person name="Thomazella D.P.T."/>
            <person name="Teixeira P.J.P.L."/>
            <person name="Carazzolle M.F."/>
            <person name="Schuster S.C."/>
            <person name="Carlson J.E."/>
            <person name="Guiltinan M.J."/>
            <person name="Mieczkowski P."/>
            <person name="Farmer A."/>
            <person name="Ramaraj T."/>
            <person name="Crozier J."/>
            <person name="Davis R.E."/>
            <person name="Shao J."/>
            <person name="Melnick R.L."/>
            <person name="Pereira G.A.G."/>
            <person name="Bailey B.A."/>
        </authorList>
    </citation>
    <scope>NUCLEOTIDE SEQUENCE [LARGE SCALE GENOMIC DNA]</scope>
    <source>
        <strain evidence="1 2">MCA 2997</strain>
    </source>
</reference>
<dbReference type="Proteomes" id="UP000017559">
    <property type="component" value="Unassembled WGS sequence"/>
</dbReference>
<proteinExistence type="predicted"/>
<sequence>MFTTDQTKKLFLLSYMTDRPGEFWKNEKTDLLLAFNLDAEKVSWGDFVEGFKMSFKPLDMALEAQLNLQDLKMKESADEYMYQFLYLAKQMGYNDTMQIVAFK</sequence>
<organism evidence="1 2">
    <name type="scientific">Moniliophthora roreri (strain MCA 2997)</name>
    <name type="common">Cocoa frosty pod rot fungus</name>
    <name type="synonym">Crinipellis roreri</name>
    <dbReference type="NCBI Taxonomy" id="1381753"/>
    <lineage>
        <taxon>Eukaryota</taxon>
        <taxon>Fungi</taxon>
        <taxon>Dikarya</taxon>
        <taxon>Basidiomycota</taxon>
        <taxon>Agaricomycotina</taxon>
        <taxon>Agaricomycetes</taxon>
        <taxon>Agaricomycetidae</taxon>
        <taxon>Agaricales</taxon>
        <taxon>Marasmiineae</taxon>
        <taxon>Marasmiaceae</taxon>
        <taxon>Moniliophthora</taxon>
    </lineage>
</organism>
<dbReference type="OrthoDB" id="3033280at2759"/>
<dbReference type="KEGG" id="mrr:Moror_8463"/>